<organism evidence="1">
    <name type="scientific">Medioppia subpectinata</name>
    <dbReference type="NCBI Taxonomy" id="1979941"/>
    <lineage>
        <taxon>Eukaryota</taxon>
        <taxon>Metazoa</taxon>
        <taxon>Ecdysozoa</taxon>
        <taxon>Arthropoda</taxon>
        <taxon>Chelicerata</taxon>
        <taxon>Arachnida</taxon>
        <taxon>Acari</taxon>
        <taxon>Acariformes</taxon>
        <taxon>Sarcoptiformes</taxon>
        <taxon>Oribatida</taxon>
        <taxon>Brachypylina</taxon>
        <taxon>Oppioidea</taxon>
        <taxon>Oppiidae</taxon>
        <taxon>Medioppia</taxon>
    </lineage>
</organism>
<gene>
    <name evidence="1" type="ORF">OSB1V03_LOCUS3194</name>
</gene>
<name>A0A7R9KH40_9ACAR</name>
<keyword evidence="2" id="KW-1185">Reference proteome</keyword>
<evidence type="ECO:0000313" key="2">
    <source>
        <dbReference type="Proteomes" id="UP000759131"/>
    </source>
</evidence>
<accession>A0A7R9KH40</accession>
<dbReference type="AlphaFoldDB" id="A0A7R9KH40"/>
<evidence type="ECO:0000313" key="1">
    <source>
        <dbReference type="EMBL" id="CAD7622731.1"/>
    </source>
</evidence>
<proteinExistence type="predicted"/>
<protein>
    <submittedName>
        <fullName evidence="1">Uncharacterized protein</fullName>
    </submittedName>
</protein>
<dbReference type="Proteomes" id="UP000759131">
    <property type="component" value="Unassembled WGS sequence"/>
</dbReference>
<sequence>MLKEWNIKDKLKEGLKDLGGLIGLGGNTTTESEFEYYDDEALSTNKDGVVTDADGNEVTTSGWEKLWEGLDIQTEIVEPVKSEEEIDEILADIYRYGDKDRKYPTEFKSWLDTFCINSTANVRALRNYFNSYFYTKTIMRQFAEHMTVGYNDLSMAMCNNSKMSDDTIQVIDKQLPLINEKWDVFKMLRDQFMIVVANATGMNPKSRVKTMLCHFEHYIYKMSSVFPTENGGQIAFDELIAVYFKPALKYFEGKGHKPQDNCPFDAKEAAHHASKEVIKSLQLGLIKGLDNLVTRARSRVPKLAHKTKAK</sequence>
<dbReference type="EMBL" id="CAJPIZ010001255">
    <property type="protein sequence ID" value="CAG2103161.1"/>
    <property type="molecule type" value="Genomic_DNA"/>
</dbReference>
<reference evidence="1" key="1">
    <citation type="submission" date="2020-11" db="EMBL/GenBank/DDBJ databases">
        <authorList>
            <person name="Tran Van P."/>
        </authorList>
    </citation>
    <scope>NUCLEOTIDE SEQUENCE</scope>
</reference>
<dbReference type="EMBL" id="OC855830">
    <property type="protein sequence ID" value="CAD7622731.1"/>
    <property type="molecule type" value="Genomic_DNA"/>
</dbReference>